<dbReference type="AlphaFoldDB" id="A0A811ULD9"/>
<dbReference type="EMBL" id="CAJHJT010000012">
    <property type="protein sequence ID" value="CAD6999600.1"/>
    <property type="molecule type" value="Genomic_DNA"/>
</dbReference>
<evidence type="ECO:0000313" key="2">
    <source>
        <dbReference type="Proteomes" id="UP000606786"/>
    </source>
</evidence>
<gene>
    <name evidence="1" type="ORF">CCAP1982_LOCUS8123</name>
</gene>
<keyword evidence="2" id="KW-1185">Reference proteome</keyword>
<proteinExistence type="predicted"/>
<dbReference type="Proteomes" id="UP000606786">
    <property type="component" value="Unassembled WGS sequence"/>
</dbReference>
<evidence type="ECO:0000313" key="1">
    <source>
        <dbReference type="EMBL" id="CAD6999600.1"/>
    </source>
</evidence>
<sequence>MLAQVWYPRKPYRVIKTESVFIRIRSPVQSRLQKGYSLLRIIIQPNDVIAAELPYADNIDISKWIL</sequence>
<protein>
    <submittedName>
        <fullName evidence="1">(Mediterranean fruit fly) hypothetical protein</fullName>
    </submittedName>
</protein>
<organism evidence="1 2">
    <name type="scientific">Ceratitis capitata</name>
    <name type="common">Mediterranean fruit fly</name>
    <name type="synonym">Tephritis capitata</name>
    <dbReference type="NCBI Taxonomy" id="7213"/>
    <lineage>
        <taxon>Eukaryota</taxon>
        <taxon>Metazoa</taxon>
        <taxon>Ecdysozoa</taxon>
        <taxon>Arthropoda</taxon>
        <taxon>Hexapoda</taxon>
        <taxon>Insecta</taxon>
        <taxon>Pterygota</taxon>
        <taxon>Neoptera</taxon>
        <taxon>Endopterygota</taxon>
        <taxon>Diptera</taxon>
        <taxon>Brachycera</taxon>
        <taxon>Muscomorpha</taxon>
        <taxon>Tephritoidea</taxon>
        <taxon>Tephritidae</taxon>
        <taxon>Ceratitis</taxon>
        <taxon>Ceratitis</taxon>
    </lineage>
</organism>
<reference evidence="1" key="1">
    <citation type="submission" date="2020-11" db="EMBL/GenBank/DDBJ databases">
        <authorList>
            <person name="Whitehead M."/>
        </authorList>
    </citation>
    <scope>NUCLEOTIDE SEQUENCE</scope>
    <source>
        <strain evidence="1">EGII</strain>
    </source>
</reference>
<feature type="non-terminal residue" evidence="1">
    <location>
        <position position="66"/>
    </location>
</feature>
<accession>A0A811ULD9</accession>
<comment type="caution">
    <text evidence="1">The sequence shown here is derived from an EMBL/GenBank/DDBJ whole genome shotgun (WGS) entry which is preliminary data.</text>
</comment>
<name>A0A811ULD9_CERCA</name>